<feature type="transmembrane region" description="Helical" evidence="1">
    <location>
        <begin position="23"/>
        <end position="41"/>
    </location>
</feature>
<protein>
    <submittedName>
        <fullName evidence="2">Uncharacterized protein</fullName>
    </submittedName>
</protein>
<sequence>MVAGKGPDEEDCGSSFRGKGIELTVLMFGGYLTFNLLAVSMTDSWLSYPNG</sequence>
<name>A0A3F3Q3Z5_9EURO</name>
<evidence type="ECO:0000313" key="2">
    <source>
        <dbReference type="EMBL" id="RDH33929.1"/>
    </source>
</evidence>
<evidence type="ECO:0000256" key="1">
    <source>
        <dbReference type="SAM" id="Phobius"/>
    </source>
</evidence>
<reference evidence="2 3" key="1">
    <citation type="submission" date="2018-07" db="EMBL/GenBank/DDBJ databases">
        <title>The genomes of Aspergillus section Nigri reveals drivers in fungal speciation.</title>
        <authorList>
            <consortium name="DOE Joint Genome Institute"/>
            <person name="Vesth T.C."/>
            <person name="Nybo J."/>
            <person name="Theobald S."/>
            <person name="Brandl J."/>
            <person name="Frisvad J.C."/>
            <person name="Nielsen K.F."/>
            <person name="Lyhne E.K."/>
            <person name="Kogle M.E."/>
            <person name="Kuo A."/>
            <person name="Riley R."/>
            <person name="Clum A."/>
            <person name="Nolan M."/>
            <person name="Lipzen A."/>
            <person name="Salamov A."/>
            <person name="Henrissat B."/>
            <person name="Wiebenga A."/>
            <person name="De vries R.P."/>
            <person name="Grigoriev I.V."/>
            <person name="Mortensen U.H."/>
            <person name="Andersen M.R."/>
            <person name="Baker S.E."/>
        </authorList>
    </citation>
    <scope>NUCLEOTIDE SEQUENCE [LARGE SCALE GENOMIC DNA]</scope>
    <source>
        <strain evidence="2 3">CBS 139.54b</strain>
    </source>
</reference>
<dbReference type="EMBL" id="KZ852045">
    <property type="protein sequence ID" value="RDH33929.1"/>
    <property type="molecule type" value="Genomic_DNA"/>
</dbReference>
<keyword evidence="1" id="KW-0472">Membrane</keyword>
<keyword evidence="3" id="KW-1185">Reference proteome</keyword>
<keyword evidence="1" id="KW-1133">Transmembrane helix</keyword>
<dbReference type="Proteomes" id="UP000253729">
    <property type="component" value="Unassembled WGS sequence"/>
</dbReference>
<proteinExistence type="predicted"/>
<accession>A0A3F3Q3Z5</accession>
<evidence type="ECO:0000313" key="3">
    <source>
        <dbReference type="Proteomes" id="UP000253729"/>
    </source>
</evidence>
<dbReference type="RefSeq" id="XP_026626951.1">
    <property type="nucleotide sequence ID" value="XM_026766121.1"/>
</dbReference>
<dbReference type="GeneID" id="38134477"/>
<keyword evidence="1" id="KW-0812">Transmembrane</keyword>
<gene>
    <name evidence="2" type="ORF">BDQ94DRAFT_142924</name>
</gene>
<organism evidence="2 3">
    <name type="scientific">Aspergillus welwitschiae</name>
    <dbReference type="NCBI Taxonomy" id="1341132"/>
    <lineage>
        <taxon>Eukaryota</taxon>
        <taxon>Fungi</taxon>
        <taxon>Dikarya</taxon>
        <taxon>Ascomycota</taxon>
        <taxon>Pezizomycotina</taxon>
        <taxon>Eurotiomycetes</taxon>
        <taxon>Eurotiomycetidae</taxon>
        <taxon>Eurotiales</taxon>
        <taxon>Aspergillaceae</taxon>
        <taxon>Aspergillus</taxon>
        <taxon>Aspergillus subgen. Circumdati</taxon>
    </lineage>
</organism>
<dbReference type="AlphaFoldDB" id="A0A3F3Q3Z5"/>